<feature type="domain" description="RGS" evidence="1">
    <location>
        <begin position="995"/>
        <end position="1121"/>
    </location>
</feature>
<keyword evidence="5" id="KW-1185">Reference proteome</keyword>
<dbReference type="PANTHER" id="PTHR46406:SF1">
    <property type="entry name" value="NITRIC OXIDE-ASSOCIATED PROTEIN 1"/>
    <property type="match status" value="1"/>
</dbReference>
<dbReference type="Pfam" id="PF08628">
    <property type="entry name" value="Nexin_C"/>
    <property type="match status" value="1"/>
</dbReference>
<dbReference type="GO" id="GO:0035091">
    <property type="term" value="F:phosphatidylinositol binding"/>
    <property type="evidence" value="ECO:0007669"/>
    <property type="project" value="InterPro"/>
</dbReference>
<dbReference type="InterPro" id="IPR013937">
    <property type="entry name" value="Sorting_nexin_C"/>
</dbReference>
<dbReference type="EMBL" id="CADEPM010000013">
    <property type="protein sequence ID" value="CAB3411273.1"/>
    <property type="molecule type" value="Genomic_DNA"/>
</dbReference>
<gene>
    <name evidence="4" type="ORF">CBOVIS_LOCUS12683</name>
</gene>
<dbReference type="InterPro" id="IPR037436">
    <property type="entry name" value="SNX14_PX"/>
</dbReference>
<dbReference type="OrthoDB" id="5957963at2759"/>
<dbReference type="SMART" id="SM00315">
    <property type="entry name" value="RGS"/>
    <property type="match status" value="1"/>
</dbReference>
<dbReference type="SUPFAM" id="SSF52540">
    <property type="entry name" value="P-loop containing nucleoside triphosphate hydrolases"/>
    <property type="match status" value="1"/>
</dbReference>
<organism evidence="4 5">
    <name type="scientific">Caenorhabditis bovis</name>
    <dbReference type="NCBI Taxonomy" id="2654633"/>
    <lineage>
        <taxon>Eukaryota</taxon>
        <taxon>Metazoa</taxon>
        <taxon>Ecdysozoa</taxon>
        <taxon>Nematoda</taxon>
        <taxon>Chromadorea</taxon>
        <taxon>Rhabditida</taxon>
        <taxon>Rhabditina</taxon>
        <taxon>Rhabditomorpha</taxon>
        <taxon>Rhabditoidea</taxon>
        <taxon>Rhabditidae</taxon>
        <taxon>Peloderinae</taxon>
        <taxon>Caenorhabditis</taxon>
    </lineage>
</organism>
<dbReference type="Pfam" id="PF00787">
    <property type="entry name" value="PX"/>
    <property type="match status" value="1"/>
</dbReference>
<dbReference type="SUPFAM" id="SSF64268">
    <property type="entry name" value="PX domain"/>
    <property type="match status" value="1"/>
</dbReference>
<dbReference type="PROSITE" id="PS51207">
    <property type="entry name" value="PXA"/>
    <property type="match status" value="1"/>
</dbReference>
<dbReference type="Proteomes" id="UP000494206">
    <property type="component" value="Unassembled WGS sequence"/>
</dbReference>
<dbReference type="InterPro" id="IPR036305">
    <property type="entry name" value="RGS_sf"/>
</dbReference>
<protein>
    <recommendedName>
        <fullName evidence="6">PXA domain-containing protein</fullName>
    </recommendedName>
</protein>
<dbReference type="PROSITE" id="PS50132">
    <property type="entry name" value="RGS"/>
    <property type="match status" value="1"/>
</dbReference>
<dbReference type="Pfam" id="PF01926">
    <property type="entry name" value="MMR_HSR1"/>
    <property type="match status" value="1"/>
</dbReference>
<evidence type="ECO:0000259" key="3">
    <source>
        <dbReference type="PROSITE" id="PS51207"/>
    </source>
</evidence>
<dbReference type="CDD" id="cd06877">
    <property type="entry name" value="PX_SNX14"/>
    <property type="match status" value="1"/>
</dbReference>
<dbReference type="Gene3D" id="1.10.167.10">
    <property type="entry name" value="Regulator of G-protein Signalling 4, domain 2"/>
    <property type="match status" value="1"/>
</dbReference>
<dbReference type="InterPro" id="IPR027417">
    <property type="entry name" value="P-loop_NTPase"/>
</dbReference>
<comment type="caution">
    <text evidence="4">The sequence shown here is derived from an EMBL/GenBank/DDBJ whole genome shotgun (WGS) entry which is preliminary data.</text>
</comment>
<dbReference type="InterPro" id="IPR052807">
    <property type="entry name" value="Mito_transl_resp_regulator"/>
</dbReference>
<evidence type="ECO:0000259" key="2">
    <source>
        <dbReference type="PROSITE" id="PS50195"/>
    </source>
</evidence>
<dbReference type="InterPro" id="IPR003114">
    <property type="entry name" value="Phox_assoc"/>
</dbReference>
<dbReference type="InterPro" id="IPR036871">
    <property type="entry name" value="PX_dom_sf"/>
</dbReference>
<dbReference type="InterPro" id="IPR006073">
    <property type="entry name" value="GTP-bd"/>
</dbReference>
<dbReference type="SMART" id="SM00312">
    <property type="entry name" value="PX"/>
    <property type="match status" value="1"/>
</dbReference>
<dbReference type="PROSITE" id="PS50195">
    <property type="entry name" value="PX"/>
    <property type="match status" value="1"/>
</dbReference>
<dbReference type="Gene3D" id="3.40.50.300">
    <property type="entry name" value="P-loop containing nucleotide triphosphate hydrolases"/>
    <property type="match status" value="1"/>
</dbReference>
<dbReference type="CDD" id="cd01855">
    <property type="entry name" value="YqeH"/>
    <property type="match status" value="1"/>
</dbReference>
<reference evidence="4 5" key="1">
    <citation type="submission" date="2020-04" db="EMBL/GenBank/DDBJ databases">
        <authorList>
            <person name="Laetsch R D."/>
            <person name="Stevens L."/>
            <person name="Kumar S."/>
            <person name="Blaxter L. M."/>
        </authorList>
    </citation>
    <scope>NUCLEOTIDE SEQUENCE [LARGE SCALE GENOMIC DNA]</scope>
</reference>
<dbReference type="SMART" id="SM00313">
    <property type="entry name" value="PXA"/>
    <property type="match status" value="1"/>
</dbReference>
<evidence type="ECO:0000313" key="4">
    <source>
        <dbReference type="EMBL" id="CAB3411273.1"/>
    </source>
</evidence>
<feature type="domain" description="PX" evidence="2">
    <location>
        <begin position="1236"/>
        <end position="1355"/>
    </location>
</feature>
<dbReference type="Pfam" id="PF02194">
    <property type="entry name" value="PXA"/>
    <property type="match status" value="1"/>
</dbReference>
<proteinExistence type="predicted"/>
<dbReference type="InterPro" id="IPR001683">
    <property type="entry name" value="PX_dom"/>
</dbReference>
<sequence>MMGRRVEEKNEYETDSMMAEIALKRHQSYEKVLEKRMEAPMNPNTAFIEENDESNFPLRSISIDFSPECSTQQEDVEDVEQTDRGLFIEGDALVDEYIAGSSTDLDPGDVMVSSRSYYGIDDAVEHISFQLPGQRASAENAANDFGDGELEPTMTGTIVEELESSKVKCTGCGANFHCKDSSLPGFVPFEIFAKIERNGKPVNDNSLCKRCHLLHEHNFLLNVNVVDVDYASMMSELRNHPESLVLLVLDVTDLPGSIYPKLAEIIGSRKPMIVIGNKVDLLPPDARTGYMYRFKKTVERAVEKAGYRESFNIIHTALVSAKTGYGVEDLITEIYMKYTNVKMGMRGNMYLVGCTNAGKSTMFNALLQSDLCKVRAVDLVDRATTSIWPGTTISLLKFPVMKPSPYKLEMRRRRLIAHRAWTKKEMFARKLLLNETGDDRFAIPTAVIQNTFKESEDGLQPMALKELSANEEDNEEKTGKPAWSLDDSIFAKGKWCYDTPGTVNENQVLSLFTLDELINAIPRKILRPRTAILRAGDSLLIGGVGRIDVEEASDNVLLTTFANEKLPLNVMPISEVDEFLTKWLGTKALVVPCGGAKRMENWPGLGDGREFRIRGNKDEGCCDIVLSSIGWVMVNSKSDLKIKAFSPDSKGLTARLQPILPNSADLRGKRIPGSRFYKYSLDSNHVVYLNDSSFFAILCLIASLGLGVAFSHWMFKSANGDMMYGWVNGGEAAASRRVVKERAENEKIRKMPWQGLDIPSSLNDSLEMFLNEIIDQYVNTWYGASISRDRAFLNEIRYQLRFATANLVRYIQRIDLAKFSATHAVPSIAFHMTRLSELERHLREKNLARSVIETNIAQKLADCHIALASREHERHYLQQITEFLIPRLLDDSRLAGRAHDDDSPLRLYGSCKVEQTWPSKSVRHFLREILTNAVLIPSIDSLTQPDMINYWLILLFDDGNAGVVPPAVDTSLVELLEGFQIDAPTNVPDSLLQLKLTEILRDSRLYAIFRMYLQDIRGPVNELQFLCEATRIHESIQRSSESASQIGYDVWQLYTQFVHESTPDRVELDKTIVTQFEEAVKSKNLKDLDVIIETSYQTVYNRMQSEHVITFCQSECFLGQLCGSPPVTINELIDRETQEKRKHQTVEKTFSLSQLRDRVRKALTSFSEDDDDNYSKNDDIPTESFDLSNSSSFVNVPSIDILTEEENKSSEEEEVMNEQEANTLIMDPDAKDLNKWKVNVSKVAPIRDSYSGRTGYVFVIEVVRPEAKEHETKRWEIHRSFSEFYALETKLNEFHGDSLRFAALPPRKAFVTRDRPFMEQHRLIFDTFISTLCKQKLLNRSELLLSFLTSNEEVRDTLLLSDLNPWKVVKKMPGKLSREKGQNLRPFLLKSLATILARDPPRSVESAKDPETTSMDFGSSINNYSLSTNAIYSSVYGNNFEGIVDFEKVRNRIIGIGEALWSHSAFDSALLFLWAFIKRHSIWLANLVSSFRSLCRHTADSAIDNILKGVFKQCLSVDKLVLLVQHLQYTIFCNDNYAWPTENEMQMREELAKRRTLEYFQNLVDARAERFIGRENVKDVVGSALEILQYPRLNKQLAYVLLDQLLVEVFAELNDSGAHPLQ</sequence>
<dbReference type="PANTHER" id="PTHR46406">
    <property type="entry name" value="NITRIC OXIDE-ASSOCIATED PROTEIN 1"/>
    <property type="match status" value="1"/>
</dbReference>
<dbReference type="SUPFAM" id="SSF48097">
    <property type="entry name" value="Regulator of G-protein signaling, RGS"/>
    <property type="match status" value="1"/>
</dbReference>
<dbReference type="InterPro" id="IPR016137">
    <property type="entry name" value="RGS"/>
</dbReference>
<name>A0A8S1FFI3_9PELO</name>
<feature type="domain" description="PXA" evidence="3">
    <location>
        <begin position="759"/>
        <end position="960"/>
    </location>
</feature>
<evidence type="ECO:0000313" key="5">
    <source>
        <dbReference type="Proteomes" id="UP000494206"/>
    </source>
</evidence>
<dbReference type="Gene3D" id="3.30.1520.10">
    <property type="entry name" value="Phox-like domain"/>
    <property type="match status" value="1"/>
</dbReference>
<dbReference type="InterPro" id="IPR044926">
    <property type="entry name" value="RGS_subdomain_2"/>
</dbReference>
<dbReference type="Pfam" id="PF00615">
    <property type="entry name" value="RGS"/>
    <property type="match status" value="1"/>
</dbReference>
<evidence type="ECO:0000259" key="1">
    <source>
        <dbReference type="PROSITE" id="PS50132"/>
    </source>
</evidence>
<accession>A0A8S1FFI3</accession>
<evidence type="ECO:0008006" key="6">
    <source>
        <dbReference type="Google" id="ProtNLM"/>
    </source>
</evidence>
<dbReference type="GO" id="GO:0005525">
    <property type="term" value="F:GTP binding"/>
    <property type="evidence" value="ECO:0007669"/>
    <property type="project" value="InterPro"/>
</dbReference>